<feature type="domain" description="CBM2" evidence="11">
    <location>
        <begin position="32"/>
        <end position="139"/>
    </location>
</feature>
<dbReference type="Pfam" id="PF00553">
    <property type="entry name" value="CBM_2"/>
    <property type="match status" value="1"/>
</dbReference>
<dbReference type="EMBL" id="CP051627">
    <property type="protein sequence ID" value="UPT19757.1"/>
    <property type="molecule type" value="Genomic_DNA"/>
</dbReference>
<dbReference type="SUPFAM" id="SSF51445">
    <property type="entry name" value="(Trans)glycosidases"/>
    <property type="match status" value="1"/>
</dbReference>
<evidence type="ECO:0000256" key="2">
    <source>
        <dbReference type="ARBA" id="ARBA00022729"/>
    </source>
</evidence>
<dbReference type="EC" id="3.2.1.4" evidence="8"/>
<dbReference type="Pfam" id="PF00150">
    <property type="entry name" value="Cellulase"/>
    <property type="match status" value="1"/>
</dbReference>
<feature type="chain" id="PRO_5045661092" description="Endoglucanase" evidence="10">
    <location>
        <begin position="37"/>
        <end position="468"/>
    </location>
</feature>
<dbReference type="InterPro" id="IPR018366">
    <property type="entry name" value="CBM2_CS"/>
</dbReference>
<dbReference type="PROSITE" id="PS00659">
    <property type="entry name" value="GLYCOSYL_HYDROL_F5"/>
    <property type="match status" value="1"/>
</dbReference>
<evidence type="ECO:0000259" key="11">
    <source>
        <dbReference type="PROSITE" id="PS51173"/>
    </source>
</evidence>
<organism evidence="12 13">
    <name type="scientific">Thermobifida alba</name>
    <name type="common">Thermomonospora alba</name>
    <dbReference type="NCBI Taxonomy" id="53522"/>
    <lineage>
        <taxon>Bacteria</taxon>
        <taxon>Bacillati</taxon>
        <taxon>Actinomycetota</taxon>
        <taxon>Actinomycetes</taxon>
        <taxon>Streptosporangiales</taxon>
        <taxon>Nocardiopsidaceae</taxon>
        <taxon>Thermobifida</taxon>
    </lineage>
</organism>
<evidence type="ECO:0000256" key="7">
    <source>
        <dbReference type="ARBA" id="ARBA00023326"/>
    </source>
</evidence>
<dbReference type="SMART" id="SM00637">
    <property type="entry name" value="CBD_II"/>
    <property type="match status" value="1"/>
</dbReference>
<evidence type="ECO:0000313" key="12">
    <source>
        <dbReference type="EMBL" id="UPT19757.1"/>
    </source>
</evidence>
<feature type="signal peptide" evidence="10">
    <location>
        <begin position="1"/>
        <end position="36"/>
    </location>
</feature>
<keyword evidence="13" id="KW-1185">Reference proteome</keyword>
<evidence type="ECO:0000256" key="8">
    <source>
        <dbReference type="RuleBase" id="RU361153"/>
    </source>
</evidence>
<dbReference type="PROSITE" id="PS51173">
    <property type="entry name" value="CBM2"/>
    <property type="match status" value="1"/>
</dbReference>
<keyword evidence="5 8" id="KW-0119">Carbohydrate metabolism</keyword>
<evidence type="ECO:0000256" key="3">
    <source>
        <dbReference type="ARBA" id="ARBA00022801"/>
    </source>
</evidence>
<accession>A0ABY4L140</accession>
<feature type="region of interest" description="Disordered" evidence="9">
    <location>
        <begin position="132"/>
        <end position="167"/>
    </location>
</feature>
<dbReference type="PANTHER" id="PTHR34142">
    <property type="entry name" value="ENDO-BETA-1,4-GLUCANASE A"/>
    <property type="match status" value="1"/>
</dbReference>
<evidence type="ECO:0000256" key="1">
    <source>
        <dbReference type="ARBA" id="ARBA00000966"/>
    </source>
</evidence>
<dbReference type="PROSITE" id="PS00561">
    <property type="entry name" value="CBM2_A"/>
    <property type="match status" value="1"/>
</dbReference>
<keyword evidence="7 8" id="KW-0624">Polysaccharide degradation</keyword>
<dbReference type="InterPro" id="IPR008965">
    <property type="entry name" value="CBM2/CBM3_carb-bd_dom_sf"/>
</dbReference>
<comment type="similarity">
    <text evidence="8">Belongs to the glycosyl hydrolase 5 (cellulase A) family.</text>
</comment>
<proteinExistence type="inferred from homology"/>
<dbReference type="SUPFAM" id="SSF49384">
    <property type="entry name" value="Carbohydrate-binding domain"/>
    <property type="match status" value="1"/>
</dbReference>
<dbReference type="InterPro" id="IPR018087">
    <property type="entry name" value="Glyco_hydro_5_CS"/>
</dbReference>
<keyword evidence="3 8" id="KW-0378">Hydrolase</keyword>
<dbReference type="InterPro" id="IPR017853">
    <property type="entry name" value="GH"/>
</dbReference>
<gene>
    <name evidence="12" type="ORF">FOF52_01235</name>
</gene>
<dbReference type="Proteomes" id="UP000832041">
    <property type="component" value="Chromosome"/>
</dbReference>
<dbReference type="InterPro" id="IPR012291">
    <property type="entry name" value="CBM2_carb-bd_dom_sf"/>
</dbReference>
<keyword evidence="4 8" id="KW-0136">Cellulose degradation</keyword>
<dbReference type="Gene3D" id="3.20.20.80">
    <property type="entry name" value="Glycosidases"/>
    <property type="match status" value="1"/>
</dbReference>
<comment type="catalytic activity">
    <reaction evidence="1 8">
        <text>Endohydrolysis of (1-&gt;4)-beta-D-glucosidic linkages in cellulose, lichenin and cereal beta-D-glucans.</text>
        <dbReference type="EC" id="3.2.1.4"/>
    </reaction>
</comment>
<evidence type="ECO:0000256" key="9">
    <source>
        <dbReference type="SAM" id="MobiDB-lite"/>
    </source>
</evidence>
<name>A0ABY4L140_THEAE</name>
<keyword evidence="2 10" id="KW-0732">Signal</keyword>
<dbReference type="RefSeq" id="WP_282573791.1">
    <property type="nucleotide sequence ID" value="NZ_BAABEB010000010.1"/>
</dbReference>
<keyword evidence="6 8" id="KW-0326">Glycosidase</keyword>
<sequence>MTRPPTALRGATPAAVALTAALALLLALLSPGVARAAGLTATFTKESTWDGGYTASVTVHNDTGGTVSHWQVVLTLPNGTTVNQAWNAQHTADGTSHTFTGVSWNSSIAPGGTASFGFTASGSGDPVGCTVNGAPCAEGSDPGTDPGGPGTDPGGPGTDPGAGTPVERYGKVEVCGTKLCDENGNPVQLRGMSTHGIQWFDHCLTDSSLDALAHDWQADIIRLSMYIQEDGYETNPRGFTDRMHQLIDMATARGLYVIVDWHILTPGDPHYNLDRAKTFFAEIAQRHAGKENVLYEIANEPNGVSWASIKSYAEEVIPVIRQRDPDSVVIVGTPGWSSLGVSEGSGPAEIAADPVDAGNVMYAFHFYAASHRDDYLDALRSAAQMFPVFVTEFGTESYTGDGTNDYVMAERYLDLMKQEKIGWTKWNYSDDFRAGAVFRPGTCAAGGPWNGSSLKSAGQWARDQLRNG</sequence>
<evidence type="ECO:0000256" key="6">
    <source>
        <dbReference type="ARBA" id="ARBA00023295"/>
    </source>
</evidence>
<dbReference type="Gene3D" id="2.60.40.290">
    <property type="match status" value="1"/>
</dbReference>
<evidence type="ECO:0000256" key="10">
    <source>
        <dbReference type="SAM" id="SignalP"/>
    </source>
</evidence>
<dbReference type="PANTHER" id="PTHR34142:SF1">
    <property type="entry name" value="GLYCOSIDE HYDROLASE FAMILY 5 DOMAIN-CONTAINING PROTEIN"/>
    <property type="match status" value="1"/>
</dbReference>
<evidence type="ECO:0000313" key="13">
    <source>
        <dbReference type="Proteomes" id="UP000832041"/>
    </source>
</evidence>
<reference evidence="12 13" key="1">
    <citation type="submission" date="2020-04" db="EMBL/GenBank/DDBJ databases">
        <title>Thermobifida alba genome sequencing and assembly.</title>
        <authorList>
            <person name="Luzics S."/>
            <person name="Horvath B."/>
            <person name="Nagy I."/>
            <person name="Toth A."/>
            <person name="Nagy I."/>
            <person name="Kukolya J."/>
        </authorList>
    </citation>
    <scope>NUCLEOTIDE SEQUENCE [LARGE SCALE GENOMIC DNA]</scope>
    <source>
        <strain evidence="12 13">DSM 43795</strain>
    </source>
</reference>
<feature type="compositionally biased region" description="Gly residues" evidence="9">
    <location>
        <begin position="145"/>
        <end position="160"/>
    </location>
</feature>
<dbReference type="InterPro" id="IPR001919">
    <property type="entry name" value="CBD2"/>
</dbReference>
<evidence type="ECO:0000256" key="4">
    <source>
        <dbReference type="ARBA" id="ARBA00023001"/>
    </source>
</evidence>
<evidence type="ECO:0000256" key="5">
    <source>
        <dbReference type="ARBA" id="ARBA00023277"/>
    </source>
</evidence>
<dbReference type="InterPro" id="IPR001547">
    <property type="entry name" value="Glyco_hydro_5"/>
</dbReference>
<protein>
    <recommendedName>
        <fullName evidence="8">Endoglucanase</fullName>
        <ecNumber evidence="8">3.2.1.4</ecNumber>
    </recommendedName>
</protein>